<gene>
    <name evidence="2" type="ordered locus">Mesil_1256</name>
</gene>
<feature type="compositionally biased region" description="Acidic residues" evidence="1">
    <location>
        <begin position="1"/>
        <end position="11"/>
    </location>
</feature>
<name>D7BE01_ALLS1</name>
<dbReference type="EMBL" id="CP002042">
    <property type="protein sequence ID" value="ADH63152.1"/>
    <property type="molecule type" value="Genomic_DNA"/>
</dbReference>
<keyword evidence="3" id="KW-1185">Reference proteome</keyword>
<evidence type="ECO:0000256" key="1">
    <source>
        <dbReference type="SAM" id="MobiDB-lite"/>
    </source>
</evidence>
<organism evidence="2 3">
    <name type="scientific">Allomeiothermus silvanus (strain ATCC 700542 / DSM 9946 / NBRC 106475 / NCIMB 13440 / VI-R2)</name>
    <name type="common">Thermus silvanus</name>
    <dbReference type="NCBI Taxonomy" id="526227"/>
    <lineage>
        <taxon>Bacteria</taxon>
        <taxon>Thermotogati</taxon>
        <taxon>Deinococcota</taxon>
        <taxon>Deinococci</taxon>
        <taxon>Thermales</taxon>
        <taxon>Thermaceae</taxon>
        <taxon>Allomeiothermus</taxon>
    </lineage>
</organism>
<evidence type="ECO:0000313" key="3">
    <source>
        <dbReference type="Proteomes" id="UP000001916"/>
    </source>
</evidence>
<feature type="region of interest" description="Disordered" evidence="1">
    <location>
        <begin position="1"/>
        <end position="43"/>
    </location>
</feature>
<dbReference type="Proteomes" id="UP000001916">
    <property type="component" value="Chromosome"/>
</dbReference>
<reference evidence="2 3" key="1">
    <citation type="journal article" date="2010" name="Stand. Genomic Sci.">
        <title>Complete genome sequence of Meiothermus silvanus type strain (VI-R2).</title>
        <authorList>
            <person name="Sikorski J."/>
            <person name="Tindall B.J."/>
            <person name="Lowry S."/>
            <person name="Lucas S."/>
            <person name="Nolan M."/>
            <person name="Copeland A."/>
            <person name="Glavina Del Rio T."/>
            <person name="Tice H."/>
            <person name="Cheng J.F."/>
            <person name="Han C."/>
            <person name="Pitluck S."/>
            <person name="Liolios K."/>
            <person name="Ivanova N."/>
            <person name="Mavromatis K."/>
            <person name="Mikhailova N."/>
            <person name="Pati A."/>
            <person name="Goodwin L."/>
            <person name="Chen A."/>
            <person name="Palaniappan K."/>
            <person name="Land M."/>
            <person name="Hauser L."/>
            <person name="Chang Y.J."/>
            <person name="Jeffries C.D."/>
            <person name="Rohde M."/>
            <person name="Goker M."/>
            <person name="Woyke T."/>
            <person name="Bristow J."/>
            <person name="Eisen J.A."/>
            <person name="Markowitz V."/>
            <person name="Hugenholtz P."/>
            <person name="Kyrpides N.C."/>
            <person name="Klenk H.P."/>
            <person name="Lapidus A."/>
        </authorList>
    </citation>
    <scope>NUCLEOTIDE SEQUENCE [LARGE SCALE GENOMIC DNA]</scope>
    <source>
        <strain evidence="3">ATCC 700542 / DSM 9946 / VI-R2</strain>
    </source>
</reference>
<evidence type="ECO:0000313" key="2">
    <source>
        <dbReference type="EMBL" id="ADH63152.1"/>
    </source>
</evidence>
<proteinExistence type="predicted"/>
<sequence>MDPEDQDEREEQEQPKDEGEAQRGRPFGTGAKPIGDGSDNEES</sequence>
<dbReference type="RefSeq" id="WP_013157724.1">
    <property type="nucleotide sequence ID" value="NC_014212.1"/>
</dbReference>
<dbReference type="AlphaFoldDB" id="D7BE01"/>
<dbReference type="KEGG" id="msv:Mesil_1256"/>
<dbReference type="HOGENOM" id="CLU_3235817_0_0_0"/>
<feature type="compositionally biased region" description="Basic and acidic residues" evidence="1">
    <location>
        <begin position="12"/>
        <end position="23"/>
    </location>
</feature>
<accession>D7BE01</accession>
<protein>
    <submittedName>
        <fullName evidence="2">Uncharacterized protein</fullName>
    </submittedName>
</protein>